<dbReference type="GO" id="GO:0016020">
    <property type="term" value="C:membrane"/>
    <property type="evidence" value="ECO:0007669"/>
    <property type="project" value="GOC"/>
</dbReference>
<dbReference type="KEGG" id="deo:CAY53_07040"/>
<dbReference type="GO" id="GO:0008915">
    <property type="term" value="F:lipid-A-disaccharide synthase activity"/>
    <property type="evidence" value="ECO:0007669"/>
    <property type="project" value="UniProtKB-UniRule"/>
</dbReference>
<evidence type="ECO:0000256" key="6">
    <source>
        <dbReference type="ARBA" id="ARBA00022676"/>
    </source>
</evidence>
<dbReference type="Proteomes" id="UP000239867">
    <property type="component" value="Chromosome"/>
</dbReference>
<dbReference type="RefSeq" id="WP_104936524.1">
    <property type="nucleotide sequence ID" value="NZ_CP021255.1"/>
</dbReference>
<dbReference type="NCBIfam" id="TIGR00215">
    <property type="entry name" value="lpxB"/>
    <property type="match status" value="1"/>
</dbReference>
<evidence type="ECO:0000313" key="12">
    <source>
        <dbReference type="Proteomes" id="UP000239867"/>
    </source>
</evidence>
<keyword evidence="12" id="KW-1185">Reference proteome</keyword>
<dbReference type="SUPFAM" id="SSF53756">
    <property type="entry name" value="UDP-Glycosyltransferase/glycogen phosphorylase"/>
    <property type="match status" value="1"/>
</dbReference>
<keyword evidence="5 10" id="KW-0441">Lipid A biosynthesis</keyword>
<name>A0A2L1GNQ5_9BACT</name>
<comment type="similarity">
    <text evidence="10">Belongs to the LpxB family.</text>
</comment>
<dbReference type="Pfam" id="PF02684">
    <property type="entry name" value="LpxB"/>
    <property type="match status" value="1"/>
</dbReference>
<evidence type="ECO:0000256" key="1">
    <source>
        <dbReference type="ARBA" id="ARBA00002056"/>
    </source>
</evidence>
<proteinExistence type="inferred from homology"/>
<dbReference type="HAMAP" id="MF_00392">
    <property type="entry name" value="LpxB"/>
    <property type="match status" value="1"/>
</dbReference>
<evidence type="ECO:0000256" key="10">
    <source>
        <dbReference type="HAMAP-Rule" id="MF_00392"/>
    </source>
</evidence>
<dbReference type="GO" id="GO:0009245">
    <property type="term" value="P:lipid A biosynthetic process"/>
    <property type="evidence" value="ECO:0007669"/>
    <property type="project" value="UniProtKB-UniRule"/>
</dbReference>
<comment type="function">
    <text evidence="1 10">Condensation of UDP-2,3-diacylglucosamine and 2,3-diacylglucosamine-1-phosphate to form lipid A disaccharide, a precursor of lipid A, a phosphorylated glycolipid that anchors the lipopolysaccharide to the outer membrane of the cell.</text>
</comment>
<dbReference type="EC" id="2.4.1.182" evidence="2 10"/>
<dbReference type="AlphaFoldDB" id="A0A2L1GNQ5"/>
<evidence type="ECO:0000313" key="11">
    <source>
        <dbReference type="EMBL" id="AVD71254.1"/>
    </source>
</evidence>
<evidence type="ECO:0000256" key="3">
    <source>
        <dbReference type="ARBA" id="ARBA00020902"/>
    </source>
</evidence>
<evidence type="ECO:0000256" key="5">
    <source>
        <dbReference type="ARBA" id="ARBA00022556"/>
    </source>
</evidence>
<keyword evidence="4 10" id="KW-0444">Lipid biosynthesis</keyword>
<dbReference type="PANTHER" id="PTHR30372">
    <property type="entry name" value="LIPID-A-DISACCHARIDE SYNTHASE"/>
    <property type="match status" value="1"/>
</dbReference>
<dbReference type="OrthoDB" id="9801642at2"/>
<keyword evidence="7 10" id="KW-0808">Transferase</keyword>
<evidence type="ECO:0000256" key="7">
    <source>
        <dbReference type="ARBA" id="ARBA00022679"/>
    </source>
</evidence>
<comment type="catalytic activity">
    <reaction evidence="9 10">
        <text>a lipid X + a UDP-2-N,3-O-bis[(3R)-3-hydroxyacyl]-alpha-D-glucosamine = a lipid A disaccharide + UDP + H(+)</text>
        <dbReference type="Rhea" id="RHEA:67828"/>
        <dbReference type="ChEBI" id="CHEBI:15378"/>
        <dbReference type="ChEBI" id="CHEBI:58223"/>
        <dbReference type="ChEBI" id="CHEBI:137748"/>
        <dbReference type="ChEBI" id="CHEBI:176338"/>
        <dbReference type="ChEBI" id="CHEBI:176343"/>
        <dbReference type="EC" id="2.4.1.182"/>
    </reaction>
</comment>
<gene>
    <name evidence="10" type="primary">lpxB</name>
    <name evidence="11" type="ORF">CAY53_07040</name>
</gene>
<evidence type="ECO:0000256" key="9">
    <source>
        <dbReference type="ARBA" id="ARBA00048975"/>
    </source>
</evidence>
<evidence type="ECO:0000256" key="8">
    <source>
        <dbReference type="ARBA" id="ARBA00023098"/>
    </source>
</evidence>
<dbReference type="EMBL" id="CP021255">
    <property type="protein sequence ID" value="AVD71254.1"/>
    <property type="molecule type" value="Genomic_DNA"/>
</dbReference>
<dbReference type="GO" id="GO:0005543">
    <property type="term" value="F:phospholipid binding"/>
    <property type="evidence" value="ECO:0007669"/>
    <property type="project" value="TreeGrafter"/>
</dbReference>
<dbReference type="InterPro" id="IPR003835">
    <property type="entry name" value="Glyco_trans_19"/>
</dbReference>
<protein>
    <recommendedName>
        <fullName evidence="3 10">Lipid-A-disaccharide synthase</fullName>
        <ecNumber evidence="2 10">2.4.1.182</ecNumber>
    </recommendedName>
</protein>
<accession>A0A2L1GNQ5</accession>
<dbReference type="UniPathway" id="UPA00973"/>
<evidence type="ECO:0000256" key="2">
    <source>
        <dbReference type="ARBA" id="ARBA00012687"/>
    </source>
</evidence>
<comment type="pathway">
    <text evidence="10">Bacterial outer membrane biogenesis; LPS lipid A biosynthesis.</text>
</comment>
<dbReference type="PANTHER" id="PTHR30372:SF4">
    <property type="entry name" value="LIPID-A-DISACCHARIDE SYNTHASE, MITOCHONDRIAL-RELATED"/>
    <property type="match status" value="1"/>
</dbReference>
<keyword evidence="6 10" id="KW-0328">Glycosyltransferase</keyword>
<organism evidence="11 12">
    <name type="scientific">Desulfobulbus oralis</name>
    <dbReference type="NCBI Taxonomy" id="1986146"/>
    <lineage>
        <taxon>Bacteria</taxon>
        <taxon>Pseudomonadati</taxon>
        <taxon>Thermodesulfobacteriota</taxon>
        <taxon>Desulfobulbia</taxon>
        <taxon>Desulfobulbales</taxon>
        <taxon>Desulfobulbaceae</taxon>
        <taxon>Desulfobulbus</taxon>
    </lineage>
</organism>
<sequence length="402" mass="44317">MAALPPHSRPEIMIVAGEASGDMHGAALVTELKALRPELRFCGMGGREMASAGVELLADAARLAVVGLVEVLSRLPDILRARRALTARMRARRPELLILIDYPDFNLLLARFAKKLGIPVLYYISPQIWAWRKQRVHSIGRLTDCVAVILPFEAELYTRHGYQARFVGHPLLDRVHPEVPRAQFLANLHLAAERPVVGIMPGSRRREIQSLLPAFLATAARLDAEAPEARRPVFLLPQASTVKRSLLDECGLLQYQSRLDIRVLTEQRYSLMAACDAALAASGTVTLELALLRVPTVAAYRVAFHSYWLGKLIIRVLPFFSLPNLIAGRQIIPELLQDAVTPKRLLASIRPLLGAGKARSEMLAGFDEIKKQLGSAGAARRTARLALQLMGDGGLRRDEADL</sequence>
<evidence type="ECO:0000256" key="4">
    <source>
        <dbReference type="ARBA" id="ARBA00022516"/>
    </source>
</evidence>
<keyword evidence="8 10" id="KW-0443">Lipid metabolism</keyword>
<reference evidence="11 12" key="1">
    <citation type="journal article" date="2018" name="MBio">
        <title>Insights into the evolution of host association through the isolation and characterization of a novel human periodontal pathobiont, Desulfobulbus oralis.</title>
        <authorList>
            <person name="Cross K.L."/>
            <person name="Chirania P."/>
            <person name="Xiong W."/>
            <person name="Beall C.J."/>
            <person name="Elkins J.G."/>
            <person name="Giannone R.J."/>
            <person name="Griffen A.L."/>
            <person name="Guss A.M."/>
            <person name="Hettich R.L."/>
            <person name="Joshi S.S."/>
            <person name="Mokrzan E.M."/>
            <person name="Martin R.K."/>
            <person name="Zhulin I.B."/>
            <person name="Leys E.J."/>
            <person name="Podar M."/>
        </authorList>
    </citation>
    <scope>NUCLEOTIDE SEQUENCE [LARGE SCALE GENOMIC DNA]</scope>
    <source>
        <strain evidence="11 12">ORNL</strain>
    </source>
</reference>